<gene>
    <name evidence="12" type="ORF">PANT_18c00074</name>
</gene>
<evidence type="ECO:0000256" key="4">
    <source>
        <dbReference type="ARBA" id="ARBA00022946"/>
    </source>
</evidence>
<evidence type="ECO:0000256" key="5">
    <source>
        <dbReference type="ARBA" id="ARBA00022989"/>
    </source>
</evidence>
<evidence type="ECO:0000256" key="7">
    <source>
        <dbReference type="ARBA" id="ARBA00023128"/>
    </source>
</evidence>
<comment type="subcellular location">
    <subcellularLocation>
        <location evidence="10">Mitochondrion inner membrane</location>
        <topology evidence="10">Multi-pass membrane protein</topology>
    </subcellularLocation>
</comment>
<evidence type="ECO:0000313" key="12">
    <source>
        <dbReference type="EMBL" id="GAC75817.1"/>
    </source>
</evidence>
<evidence type="ECO:0000256" key="6">
    <source>
        <dbReference type="ARBA" id="ARBA00023054"/>
    </source>
</evidence>
<comment type="similarity">
    <text evidence="1 10">Belongs to the SHE9 family.</text>
</comment>
<dbReference type="GO" id="GO:0005743">
    <property type="term" value="C:mitochondrial inner membrane"/>
    <property type="evidence" value="ECO:0007669"/>
    <property type="project" value="UniProtKB-SubCell"/>
</dbReference>
<evidence type="ECO:0000256" key="8">
    <source>
        <dbReference type="ARBA" id="ARBA00023136"/>
    </source>
</evidence>
<keyword evidence="5 10" id="KW-1133">Transmembrane helix</keyword>
<evidence type="ECO:0000256" key="1">
    <source>
        <dbReference type="ARBA" id="ARBA00007472"/>
    </source>
</evidence>
<keyword evidence="2 10" id="KW-0812">Transmembrane</keyword>
<sequence length="461" mass="50372">MARPFVRGALGPLVRCTVEVAAAPSRSAGRTVTPSLAPTARSSILPFANRTAWRRPEWRSFTSSSKTSLADPSREAPSSSSAGNPSPRPQDKDEDRPSGRESDPEQVSFAHTPQDEAPTIATRSASQDSEPSQQPCSTARKQGDADSPPDLQSRLRGLASSLPTLDALTSSASLSSAVSAASQRTRALASDMRSRLSTLAAQYNTYSGYAAIESLKQQITLLESDLDSKRTLAAQAKRDYLDSVQSRSASQRETNDLLSRKHSWTESDLSRYTQLLRAEHTMTKHEGEAEKRLEQTEAEVQKAFDSMMKAVMVRYHEEQLWSDRMRGMSTYGSLIVAGLNAFLFILAILLVEPYKRQKLAQTFESRLVAAEHESRQLILASVERFQHSLDTALTPPPSPAVEPDNLPVEALPPAPVEVQATDEAASQIRTRKHQEERLVFASTLGVVVGAALSLLIGACWT</sequence>
<keyword evidence="8 10" id="KW-0472">Membrane</keyword>
<accession>M9MH56</accession>
<feature type="region of interest" description="Disordered" evidence="11">
    <location>
        <begin position="58"/>
        <end position="154"/>
    </location>
</feature>
<keyword evidence="3 10" id="KW-0999">Mitochondrion inner membrane</keyword>
<evidence type="ECO:0000256" key="2">
    <source>
        <dbReference type="ARBA" id="ARBA00022692"/>
    </source>
</evidence>
<dbReference type="PANTHER" id="PTHR31961:SF3">
    <property type="entry name" value="SENSITIVE TO HIGH EXPRESSION PROTEIN 9, MITOCHONDRIAL"/>
    <property type="match status" value="1"/>
</dbReference>
<feature type="transmembrane region" description="Helical" evidence="10">
    <location>
        <begin position="438"/>
        <end position="458"/>
    </location>
</feature>
<dbReference type="InterPro" id="IPR008839">
    <property type="entry name" value="MDM33_fungi"/>
</dbReference>
<keyword evidence="6" id="KW-0175">Coiled coil</keyword>
<organism evidence="12 13">
    <name type="scientific">Pseudozyma antarctica (strain T-34)</name>
    <name type="common">Yeast</name>
    <name type="synonym">Candida antarctica</name>
    <dbReference type="NCBI Taxonomy" id="1151754"/>
    <lineage>
        <taxon>Eukaryota</taxon>
        <taxon>Fungi</taxon>
        <taxon>Dikarya</taxon>
        <taxon>Basidiomycota</taxon>
        <taxon>Ustilaginomycotina</taxon>
        <taxon>Ustilaginomycetes</taxon>
        <taxon>Ustilaginales</taxon>
        <taxon>Ustilaginaceae</taxon>
        <taxon>Moesziomyces</taxon>
    </lineage>
</organism>
<evidence type="ECO:0000256" key="3">
    <source>
        <dbReference type="ARBA" id="ARBA00022792"/>
    </source>
</evidence>
<feature type="compositionally biased region" description="Basic and acidic residues" evidence="11">
    <location>
        <begin position="89"/>
        <end position="103"/>
    </location>
</feature>
<evidence type="ECO:0000256" key="11">
    <source>
        <dbReference type="SAM" id="MobiDB-lite"/>
    </source>
</evidence>
<name>M9MH56_PSEA3</name>
<dbReference type="PANTHER" id="PTHR31961">
    <property type="entry name" value="SENSITIVE TO HIGH EXPRESSION PROTEIN 9, MITOCHONDRIAL"/>
    <property type="match status" value="1"/>
</dbReference>
<dbReference type="Proteomes" id="UP000011976">
    <property type="component" value="Unassembled WGS sequence"/>
</dbReference>
<dbReference type="EMBL" id="DF196784">
    <property type="protein sequence ID" value="GAC75817.1"/>
    <property type="molecule type" value="Genomic_DNA"/>
</dbReference>
<feature type="compositionally biased region" description="Polar residues" evidence="11">
    <location>
        <begin position="121"/>
        <end position="140"/>
    </location>
</feature>
<evidence type="ECO:0000313" key="13">
    <source>
        <dbReference type="Proteomes" id="UP000011976"/>
    </source>
</evidence>
<evidence type="ECO:0000256" key="10">
    <source>
        <dbReference type="RuleBase" id="RU364128"/>
    </source>
</evidence>
<dbReference type="AlphaFoldDB" id="M9MH56"/>
<evidence type="ECO:0000256" key="9">
    <source>
        <dbReference type="ARBA" id="ARBA00024807"/>
    </source>
</evidence>
<feature type="transmembrane region" description="Helical" evidence="10">
    <location>
        <begin position="331"/>
        <end position="351"/>
    </location>
</feature>
<dbReference type="Pfam" id="PF05546">
    <property type="entry name" value="She9_MDM33"/>
    <property type="match status" value="1"/>
</dbReference>
<keyword evidence="7 10" id="KW-0496">Mitochondrion</keyword>
<keyword evidence="4 10" id="KW-0809">Transit peptide</keyword>
<comment type="subunit">
    <text evidence="10">Homooligomer.</text>
</comment>
<protein>
    <recommendedName>
        <fullName evidence="10">Sensitive to high expression protein 9, mitochondrial</fullName>
    </recommendedName>
</protein>
<proteinExistence type="inferred from homology"/>
<feature type="compositionally biased region" description="Polar residues" evidence="11">
    <location>
        <begin position="60"/>
        <end position="70"/>
    </location>
</feature>
<comment type="function">
    <text evidence="9">Required for the maintenance of the structure of the mitochondrial inner membrane. Involved in mitochondrial morphology. Causes growth arrest when highly overexpressed.</text>
</comment>
<reference evidence="13" key="1">
    <citation type="journal article" date="2013" name="Genome Announc.">
        <title>Genome sequence of the basidiomycetous yeast Pseudozyma antarctica T-34, a producer of the glycolipid biosurfactants mannosylerythritol lipids.</title>
        <authorList>
            <person name="Morita T."/>
            <person name="Koike H."/>
            <person name="Koyama Y."/>
            <person name="Hagiwara H."/>
            <person name="Ito E."/>
            <person name="Fukuoka T."/>
            <person name="Imura T."/>
            <person name="Machida M."/>
            <person name="Kitamoto D."/>
        </authorList>
    </citation>
    <scope>NUCLEOTIDE SEQUENCE [LARGE SCALE GENOMIC DNA]</scope>
    <source>
        <strain evidence="13">T-34</strain>
    </source>
</reference>
<dbReference type="OrthoDB" id="5595506at2759"/>
<dbReference type="GO" id="GO:0007007">
    <property type="term" value="P:inner mitochondrial membrane organization"/>
    <property type="evidence" value="ECO:0007669"/>
    <property type="project" value="TreeGrafter"/>
</dbReference>